<comment type="subcellular location">
    <subcellularLocation>
        <location evidence="1">Membrane</location>
    </subcellularLocation>
</comment>
<organism evidence="8 9">
    <name type="scientific">Candidatus Pseudobacter hemicellulosilyticus</name>
    <dbReference type="NCBI Taxonomy" id="3121375"/>
    <lineage>
        <taxon>Bacteria</taxon>
        <taxon>Pseudomonadati</taxon>
        <taxon>Bacteroidota</taxon>
        <taxon>Chitinophagia</taxon>
        <taxon>Chitinophagales</taxon>
        <taxon>Chitinophagaceae</taxon>
        <taxon>Pseudobacter</taxon>
    </lineage>
</organism>
<evidence type="ECO:0000256" key="7">
    <source>
        <dbReference type="SAM" id="SignalP"/>
    </source>
</evidence>
<evidence type="ECO:0000313" key="9">
    <source>
        <dbReference type="Proteomes" id="UP001220610"/>
    </source>
</evidence>
<sequence length="142" mass="15693">MKKFNTRFFALLMLISTTTMTVPVLAIEPVVPAAAAPAAEPEPEAVKSAMREFKSLSRTERKARIKDAKKLMKEYKADKRAGKDAAETDQVLLAILAILLPPLAVYLKTDEVGSKFWLSVILTLLFWIPGVVYALLVVFDAV</sequence>
<dbReference type="Pfam" id="PF01679">
    <property type="entry name" value="Pmp3"/>
    <property type="match status" value="1"/>
</dbReference>
<dbReference type="InterPro" id="IPR000612">
    <property type="entry name" value="PMP3"/>
</dbReference>
<evidence type="ECO:0000256" key="2">
    <source>
        <dbReference type="ARBA" id="ARBA00009530"/>
    </source>
</evidence>
<dbReference type="AlphaFoldDB" id="A0AAJ5WV07"/>
<dbReference type="PANTHER" id="PTHR21659:SF42">
    <property type="entry name" value="UPF0057 MEMBRANE PROTEIN ZK632.10-RELATED"/>
    <property type="match status" value="1"/>
</dbReference>
<dbReference type="EMBL" id="CP119311">
    <property type="protein sequence ID" value="WEK34920.1"/>
    <property type="molecule type" value="Genomic_DNA"/>
</dbReference>
<gene>
    <name evidence="8" type="ORF">P0Y53_20725</name>
</gene>
<feature type="transmembrane region" description="Helical" evidence="6">
    <location>
        <begin position="91"/>
        <end position="109"/>
    </location>
</feature>
<protein>
    <submittedName>
        <fullName evidence="8">YqaE/Pmp3 family membrane protein</fullName>
    </submittedName>
</protein>
<keyword evidence="5 6" id="KW-0472">Membrane</keyword>
<evidence type="ECO:0000256" key="3">
    <source>
        <dbReference type="ARBA" id="ARBA00022692"/>
    </source>
</evidence>
<comment type="similarity">
    <text evidence="2">Belongs to the UPF0057 (PMP3) family.</text>
</comment>
<dbReference type="Proteomes" id="UP001220610">
    <property type="component" value="Chromosome"/>
</dbReference>
<evidence type="ECO:0000256" key="1">
    <source>
        <dbReference type="ARBA" id="ARBA00004370"/>
    </source>
</evidence>
<feature type="chain" id="PRO_5042614145" evidence="7">
    <location>
        <begin position="27"/>
        <end position="142"/>
    </location>
</feature>
<feature type="signal peptide" evidence="7">
    <location>
        <begin position="1"/>
        <end position="26"/>
    </location>
</feature>
<feature type="transmembrane region" description="Helical" evidence="6">
    <location>
        <begin position="116"/>
        <end position="139"/>
    </location>
</feature>
<keyword evidence="7" id="KW-0732">Signal</keyword>
<reference evidence="8" key="1">
    <citation type="submission" date="2023-03" db="EMBL/GenBank/DDBJ databases">
        <title>Andean soil-derived lignocellulolytic bacterial consortium as a source of novel taxa and putative plastic-active enzymes.</title>
        <authorList>
            <person name="Diaz-Garcia L."/>
            <person name="Chuvochina M."/>
            <person name="Feuerriegel G."/>
            <person name="Bunk B."/>
            <person name="Sproer C."/>
            <person name="Streit W.R."/>
            <person name="Rodriguez L.M."/>
            <person name="Overmann J."/>
            <person name="Jimenez D.J."/>
        </authorList>
    </citation>
    <scope>NUCLEOTIDE SEQUENCE</scope>
    <source>
        <strain evidence="8">MAG 7</strain>
    </source>
</reference>
<keyword evidence="3 6" id="KW-0812">Transmembrane</keyword>
<proteinExistence type="inferred from homology"/>
<name>A0AAJ5WV07_9BACT</name>
<evidence type="ECO:0000256" key="5">
    <source>
        <dbReference type="ARBA" id="ARBA00023136"/>
    </source>
</evidence>
<evidence type="ECO:0000313" key="8">
    <source>
        <dbReference type="EMBL" id="WEK34920.1"/>
    </source>
</evidence>
<dbReference type="GO" id="GO:0016020">
    <property type="term" value="C:membrane"/>
    <property type="evidence" value="ECO:0007669"/>
    <property type="project" value="UniProtKB-SubCell"/>
</dbReference>
<evidence type="ECO:0000256" key="6">
    <source>
        <dbReference type="SAM" id="Phobius"/>
    </source>
</evidence>
<evidence type="ECO:0000256" key="4">
    <source>
        <dbReference type="ARBA" id="ARBA00022989"/>
    </source>
</evidence>
<accession>A0AAJ5WV07</accession>
<dbReference type="PANTHER" id="PTHR21659">
    <property type="entry name" value="HYDROPHOBIC PROTEIN RCI2 LOW TEMPERATURE AND SALT RESPONSIVE PROTEIN LTI6 -RELATED"/>
    <property type="match status" value="1"/>
</dbReference>
<keyword evidence="4 6" id="KW-1133">Transmembrane helix</keyword>